<evidence type="ECO:0000256" key="1">
    <source>
        <dbReference type="ARBA" id="ARBA00022588"/>
    </source>
</evidence>
<dbReference type="Proteomes" id="UP000694523">
    <property type="component" value="Unplaced"/>
</dbReference>
<feature type="compositionally biased region" description="Basic and acidic residues" evidence="14">
    <location>
        <begin position="70"/>
        <end position="81"/>
    </location>
</feature>
<dbReference type="InterPro" id="IPR044413">
    <property type="entry name" value="PRDM1_PR-SET"/>
</dbReference>
<dbReference type="FunFam" id="3.30.160.60:FF:000211">
    <property type="entry name" value="PR domain zinc finger protein 1"/>
    <property type="match status" value="1"/>
</dbReference>
<dbReference type="InterPro" id="IPR016608">
    <property type="entry name" value="PRDM1"/>
</dbReference>
<comment type="function">
    <text evidence="12">Transcription factor that mediates a transcriptional program in various innate and adaptive immune tissue-resident lymphocyte T cell types such as tissue-resident memory T (Trm), natural killer (trNK) and natural killer T (NKT) cells and negatively regulates gene expression of proteins that promote the egress of tissue-resident T-cell populations from non-lymphoid organs. Plays a role in the development, retention and long-term establishment of adaptive and innate tissue-resident lymphocyte T cell types in non-lymphoid organs, such as the skin and gut, but also in other nonbarrier tissues like liver and kidney, and therefore may provide immediate immunological protection against reactivating infections or viral reinfection. Binds specifically to the PRDI element in the promoter of the beta-interferon gene. Drives the maturation of B-lymphocytes into Ig secreting cells. Associates with the transcriptional repressor ZNF683 to chromatin at gene promoter regions.</text>
</comment>
<evidence type="ECO:0000256" key="13">
    <source>
        <dbReference type="PROSITE-ProRule" id="PRU00042"/>
    </source>
</evidence>
<dbReference type="InterPro" id="IPR036236">
    <property type="entry name" value="Znf_C2H2_sf"/>
</dbReference>
<feature type="domain" description="C2H2-type" evidence="15">
    <location>
        <begin position="497"/>
        <end position="524"/>
    </location>
</feature>
<dbReference type="PROSITE" id="PS50280">
    <property type="entry name" value="SET"/>
    <property type="match status" value="1"/>
</dbReference>
<protein>
    <recommendedName>
        <fullName evidence="12">PR domain zinc finger protein 1</fullName>
        <ecNumber evidence="12">2.1.1.-</ecNumber>
    </recommendedName>
</protein>
<comment type="similarity">
    <text evidence="12">Belongs to the class V-like SAM-binding methyltransferase superfamily.</text>
</comment>
<dbReference type="SMART" id="SM00355">
    <property type="entry name" value="ZnF_C2H2"/>
    <property type="match status" value="5"/>
</dbReference>
<keyword evidence="11" id="KW-0539">Nucleus</keyword>
<dbReference type="PANTHER" id="PTHR24408">
    <property type="entry name" value="ZINC FINGER PROTEIN"/>
    <property type="match status" value="1"/>
</dbReference>
<evidence type="ECO:0000256" key="3">
    <source>
        <dbReference type="ARBA" id="ARBA00022737"/>
    </source>
</evidence>
<accession>A0A8C6UFZ6</accession>
<dbReference type="PANTHER" id="PTHR24408:SF58">
    <property type="entry name" value="TRANSCRIPTION FACTOR (TFIIIA), PUTATIVE (AFU_ORTHOLOGUE AFUA_1G05150)-RELATED"/>
    <property type="match status" value="1"/>
</dbReference>
<dbReference type="Ensembl" id="ENSNMLT00000037172.1">
    <property type="protein sequence ID" value="ENSNMLP00000033370.1"/>
    <property type="gene ID" value="ENSNMLG00000020829.1"/>
</dbReference>
<organism evidence="17 18">
    <name type="scientific">Neogobius melanostomus</name>
    <name type="common">round goby</name>
    <dbReference type="NCBI Taxonomy" id="47308"/>
    <lineage>
        <taxon>Eukaryota</taxon>
        <taxon>Metazoa</taxon>
        <taxon>Chordata</taxon>
        <taxon>Craniata</taxon>
        <taxon>Vertebrata</taxon>
        <taxon>Euteleostomi</taxon>
        <taxon>Actinopterygii</taxon>
        <taxon>Neopterygii</taxon>
        <taxon>Teleostei</taxon>
        <taxon>Neoteleostei</taxon>
        <taxon>Acanthomorphata</taxon>
        <taxon>Gobiaria</taxon>
        <taxon>Gobiiformes</taxon>
        <taxon>Gobioidei</taxon>
        <taxon>Gobiidae</taxon>
        <taxon>Benthophilinae</taxon>
        <taxon>Neogobiini</taxon>
        <taxon>Neogobius</taxon>
    </lineage>
</organism>
<keyword evidence="8" id="KW-0238">DNA-binding</keyword>
<evidence type="ECO:0000256" key="10">
    <source>
        <dbReference type="ARBA" id="ARBA00023163"/>
    </source>
</evidence>
<evidence type="ECO:0000256" key="14">
    <source>
        <dbReference type="SAM" id="MobiDB-lite"/>
    </source>
</evidence>
<name>A0A8C6UFZ6_9GOBI</name>
<dbReference type="PROSITE" id="PS00028">
    <property type="entry name" value="ZINC_FINGER_C2H2_1"/>
    <property type="match status" value="4"/>
</dbReference>
<evidence type="ECO:0000256" key="8">
    <source>
        <dbReference type="ARBA" id="ARBA00023125"/>
    </source>
</evidence>
<keyword evidence="6" id="KW-0391">Immunity</keyword>
<comment type="subunit">
    <text evidence="12">Interacts with PRMT5. Interacts with FBXO10. Interacts with FBXO11.</text>
</comment>
<dbReference type="Pfam" id="PF00096">
    <property type="entry name" value="zf-C2H2"/>
    <property type="match status" value="4"/>
</dbReference>
<dbReference type="Gene3D" id="2.170.270.10">
    <property type="entry name" value="SET domain"/>
    <property type="match status" value="1"/>
</dbReference>
<keyword evidence="7" id="KW-0805">Transcription regulation</keyword>
<dbReference type="AlphaFoldDB" id="A0A8C6UFZ6"/>
<evidence type="ECO:0000259" key="16">
    <source>
        <dbReference type="PROSITE" id="PS50280"/>
    </source>
</evidence>
<evidence type="ECO:0000313" key="17">
    <source>
        <dbReference type="Ensembl" id="ENSNMLP00000033370.1"/>
    </source>
</evidence>
<evidence type="ECO:0000256" key="5">
    <source>
        <dbReference type="ARBA" id="ARBA00022833"/>
    </source>
</evidence>
<keyword evidence="18" id="KW-1185">Reference proteome</keyword>
<evidence type="ECO:0000256" key="4">
    <source>
        <dbReference type="ARBA" id="ARBA00022771"/>
    </source>
</evidence>
<dbReference type="InterPro" id="IPR013087">
    <property type="entry name" value="Znf_C2H2_type"/>
</dbReference>
<keyword evidence="4 13" id="KW-0863">Zinc-finger</keyword>
<feature type="compositionally biased region" description="Low complexity" evidence="14">
    <location>
        <begin position="409"/>
        <end position="421"/>
    </location>
</feature>
<proteinExistence type="inferred from homology"/>
<dbReference type="GO" id="GO:0005634">
    <property type="term" value="C:nucleus"/>
    <property type="evidence" value="ECO:0007669"/>
    <property type="project" value="UniProtKB-SubCell"/>
</dbReference>
<keyword evidence="2" id="KW-0479">Metal-binding</keyword>
<dbReference type="SMART" id="SM00317">
    <property type="entry name" value="SET"/>
    <property type="match status" value="1"/>
</dbReference>
<dbReference type="GO" id="GO:0045165">
    <property type="term" value="P:cell fate commitment"/>
    <property type="evidence" value="ECO:0007669"/>
    <property type="project" value="UniProtKB-UniRule"/>
</dbReference>
<keyword evidence="3" id="KW-0677">Repeat</keyword>
<dbReference type="GO" id="GO:0000977">
    <property type="term" value="F:RNA polymerase II transcription regulatory region sequence-specific DNA binding"/>
    <property type="evidence" value="ECO:0007669"/>
    <property type="project" value="UniProtKB-UniRule"/>
</dbReference>
<dbReference type="GO" id="GO:0005737">
    <property type="term" value="C:cytoplasm"/>
    <property type="evidence" value="ECO:0007669"/>
    <property type="project" value="UniProtKB-SubCell"/>
</dbReference>
<evidence type="ECO:0000256" key="7">
    <source>
        <dbReference type="ARBA" id="ARBA00023015"/>
    </source>
</evidence>
<reference evidence="17" key="2">
    <citation type="submission" date="2025-09" db="UniProtKB">
        <authorList>
            <consortium name="Ensembl"/>
        </authorList>
    </citation>
    <scope>IDENTIFICATION</scope>
</reference>
<keyword evidence="10" id="KW-0804">Transcription</keyword>
<dbReference type="Gene3D" id="3.30.160.60">
    <property type="entry name" value="Classic Zinc Finger"/>
    <property type="match status" value="5"/>
</dbReference>
<dbReference type="PROSITE" id="PS50157">
    <property type="entry name" value="ZINC_FINGER_C2H2_2"/>
    <property type="match status" value="4"/>
</dbReference>
<feature type="domain" description="C2H2-type" evidence="15">
    <location>
        <begin position="553"/>
        <end position="580"/>
    </location>
</feature>
<dbReference type="FunFam" id="3.30.160.60:FF:000132">
    <property type="entry name" value="PR domain zinc finger protein 1"/>
    <property type="match status" value="1"/>
</dbReference>
<dbReference type="InterPro" id="IPR046341">
    <property type="entry name" value="SET_dom_sf"/>
</dbReference>
<dbReference type="Pfam" id="PF21549">
    <property type="entry name" value="PRDM2_PR"/>
    <property type="match status" value="1"/>
</dbReference>
<feature type="compositionally biased region" description="Acidic residues" evidence="14">
    <location>
        <begin position="426"/>
        <end position="438"/>
    </location>
</feature>
<feature type="compositionally biased region" description="Acidic residues" evidence="14">
    <location>
        <begin position="59"/>
        <end position="69"/>
    </location>
</feature>
<dbReference type="FunFam" id="3.30.160.60:FF:000748">
    <property type="entry name" value="PR domain zinc finger protein"/>
    <property type="match status" value="1"/>
</dbReference>
<dbReference type="InterPro" id="IPR001214">
    <property type="entry name" value="SET_dom"/>
</dbReference>
<keyword evidence="9" id="KW-1064">Adaptive immunity</keyword>
<feature type="domain" description="SET" evidence="16">
    <location>
        <begin position="82"/>
        <end position="196"/>
    </location>
</feature>
<evidence type="ECO:0000259" key="15">
    <source>
        <dbReference type="PROSITE" id="PS50157"/>
    </source>
</evidence>
<dbReference type="GO" id="GO:0045087">
    <property type="term" value="P:innate immune response"/>
    <property type="evidence" value="ECO:0007669"/>
    <property type="project" value="UniProtKB-KW"/>
</dbReference>
<sequence>KCHGTQAFTRFLRCSQSMLTSERSPQPGAETMEAVVEDAWSWTEEDFEEKCTYIVMDQPVEEEKEEDEENKSRSRAERSLPRNLALKRDGAEVVGVTSTELIPQGTRFGPLIGERYSDDSVPQNANRKYFWRVFSDGRLHHILDGLQEDRSNWMRYVNPARCLEEQNMVACQSGLEIFFYTVRPLPPGQELLVWYCPELAQRCNYPDWEQSSPSQHKPNAKRGHSVSEILRDDPPKPKPTPSSSSRCGPLSRPDPTTVFPLCPRVLYPVQPPSESPRYPVLPPAPKKPALSSLHFPYAPIHEPILPLRQSPYVLSHYSLLPQVYPFYHDRLKPNLALAPNLLQLDNYTHFLHPLQNKDMSKQSGHTDSKDLFISKRYLKSETSSVLSAAPTPSNAMGSMHVAVAPSSTAAGGRSPSGGVRPSVKEMEEDEEQEEDDEGELRRSREVGEPSLGYKTLSYPLTRQNGKIRYECNVCGKVFGQLSNLKVHLRVHSGERPFRCQTCGKNFTQLAHLQKHYLVHTGEKPHECKVCHKRFSSTSNLKTHQRLHSGERPYQCKQCPARFTQFVHLKLHKRLHTGERPHRCPQCPCAYLHLCSLQVHLRGFCPMSPTGRHSPEELHRVNAEIERFDVSETAERLEVMAAEGGLDKGRVFELIKRMELSDVYQKPSKGELASCKVCCRYIPTASSKSQSQRREVTGTEMNLSQD</sequence>
<dbReference type="CDD" id="cd19187">
    <property type="entry name" value="PR-SET_PRDM1"/>
    <property type="match status" value="1"/>
</dbReference>
<dbReference type="GO" id="GO:0002250">
    <property type="term" value="P:adaptive immune response"/>
    <property type="evidence" value="ECO:0007669"/>
    <property type="project" value="UniProtKB-KW"/>
</dbReference>
<dbReference type="FunFam" id="3.30.160.60:FF:000262">
    <property type="entry name" value="PR domain zinc finger protein 1"/>
    <property type="match status" value="1"/>
</dbReference>
<evidence type="ECO:0000256" key="2">
    <source>
        <dbReference type="ARBA" id="ARBA00022723"/>
    </source>
</evidence>
<feature type="region of interest" description="Disordered" evidence="14">
    <location>
        <begin position="207"/>
        <end position="254"/>
    </location>
</feature>
<evidence type="ECO:0000256" key="6">
    <source>
        <dbReference type="ARBA" id="ARBA00022859"/>
    </source>
</evidence>
<evidence type="ECO:0000256" key="12">
    <source>
        <dbReference type="PIRNR" id="PIRNR013212"/>
    </source>
</evidence>
<reference evidence="17" key="1">
    <citation type="submission" date="2025-08" db="UniProtKB">
        <authorList>
            <consortium name="Ensembl"/>
        </authorList>
    </citation>
    <scope>IDENTIFICATION</scope>
</reference>
<dbReference type="GO" id="GO:0001227">
    <property type="term" value="F:DNA-binding transcription repressor activity, RNA polymerase II-specific"/>
    <property type="evidence" value="ECO:0007669"/>
    <property type="project" value="InterPro"/>
</dbReference>
<evidence type="ECO:0000256" key="11">
    <source>
        <dbReference type="ARBA" id="ARBA00023242"/>
    </source>
</evidence>
<dbReference type="GO" id="GO:0008270">
    <property type="term" value="F:zinc ion binding"/>
    <property type="evidence" value="ECO:0007669"/>
    <property type="project" value="UniProtKB-KW"/>
</dbReference>
<comment type="subcellular location">
    <subcellularLocation>
        <location evidence="12">Nucleus</location>
    </subcellularLocation>
    <subcellularLocation>
        <location evidence="12">Cytoplasm</location>
    </subcellularLocation>
</comment>
<feature type="domain" description="C2H2-type" evidence="15">
    <location>
        <begin position="525"/>
        <end position="552"/>
    </location>
</feature>
<feature type="domain" description="C2H2-type" evidence="15">
    <location>
        <begin position="469"/>
        <end position="496"/>
    </location>
</feature>
<keyword evidence="5" id="KW-0862">Zinc</keyword>
<keyword evidence="1" id="KW-0399">Innate immunity</keyword>
<dbReference type="EC" id="2.1.1.-" evidence="12"/>
<evidence type="ECO:0000313" key="18">
    <source>
        <dbReference type="Proteomes" id="UP000694523"/>
    </source>
</evidence>
<feature type="region of interest" description="Disordered" evidence="14">
    <location>
        <begin position="57"/>
        <end position="81"/>
    </location>
</feature>
<dbReference type="PIRSF" id="PIRSF013212">
    <property type="entry name" value="PRDM1"/>
    <property type="match status" value="1"/>
</dbReference>
<dbReference type="SUPFAM" id="SSF82199">
    <property type="entry name" value="SET domain"/>
    <property type="match status" value="1"/>
</dbReference>
<evidence type="ECO:0000256" key="9">
    <source>
        <dbReference type="ARBA" id="ARBA00023130"/>
    </source>
</evidence>
<dbReference type="SUPFAM" id="SSF57667">
    <property type="entry name" value="beta-beta-alpha zinc fingers"/>
    <property type="match status" value="3"/>
</dbReference>
<feature type="region of interest" description="Disordered" evidence="14">
    <location>
        <begin position="405"/>
        <end position="448"/>
    </location>
</feature>